<dbReference type="GO" id="GO:0044718">
    <property type="term" value="P:siderophore transmembrane transport"/>
    <property type="evidence" value="ECO:0007669"/>
    <property type="project" value="TreeGrafter"/>
</dbReference>
<feature type="chain" id="PRO_5005465812" evidence="10">
    <location>
        <begin position="26"/>
        <end position="844"/>
    </location>
</feature>
<dbReference type="InterPro" id="IPR008969">
    <property type="entry name" value="CarboxyPept-like_regulatory"/>
</dbReference>
<dbReference type="SUPFAM" id="SSF56935">
    <property type="entry name" value="Porins"/>
    <property type="match status" value="1"/>
</dbReference>
<keyword evidence="4" id="KW-1134">Transmembrane beta strand</keyword>
<dbReference type="InterPro" id="IPR012910">
    <property type="entry name" value="Plug_dom"/>
</dbReference>
<dbReference type="InterPro" id="IPR036942">
    <property type="entry name" value="Beta-barrel_TonB_sf"/>
</dbReference>
<dbReference type="KEGG" id="vin:AKJ08_3693"/>
<evidence type="ECO:0000256" key="10">
    <source>
        <dbReference type="SAM" id="SignalP"/>
    </source>
</evidence>
<name>A0A0K1PIT7_9BACT</name>
<gene>
    <name evidence="12" type="ORF">AKJ08_3693</name>
</gene>
<keyword evidence="7" id="KW-1133">Transmembrane helix</keyword>
<keyword evidence="5" id="KW-0812">Transmembrane</keyword>
<dbReference type="EMBL" id="CP012332">
    <property type="protein sequence ID" value="AKU93306.1"/>
    <property type="molecule type" value="Genomic_DNA"/>
</dbReference>
<organism evidence="12 13">
    <name type="scientific">Vulgatibacter incomptus</name>
    <dbReference type="NCBI Taxonomy" id="1391653"/>
    <lineage>
        <taxon>Bacteria</taxon>
        <taxon>Pseudomonadati</taxon>
        <taxon>Myxococcota</taxon>
        <taxon>Myxococcia</taxon>
        <taxon>Myxococcales</taxon>
        <taxon>Cystobacterineae</taxon>
        <taxon>Vulgatibacteraceae</taxon>
        <taxon>Vulgatibacter</taxon>
    </lineage>
</organism>
<dbReference type="RefSeq" id="WP_050727351.1">
    <property type="nucleotide sequence ID" value="NZ_CP012332.1"/>
</dbReference>
<dbReference type="STRING" id="1391653.AKJ08_3693"/>
<evidence type="ECO:0000256" key="4">
    <source>
        <dbReference type="ARBA" id="ARBA00022452"/>
    </source>
</evidence>
<accession>A0A0K1PIT7</accession>
<proteinExistence type="predicted"/>
<dbReference type="PANTHER" id="PTHR30069:SF29">
    <property type="entry name" value="HEMOGLOBIN AND HEMOGLOBIN-HAPTOGLOBIN-BINDING PROTEIN 1-RELATED"/>
    <property type="match status" value="1"/>
</dbReference>
<evidence type="ECO:0000256" key="8">
    <source>
        <dbReference type="ARBA" id="ARBA00023136"/>
    </source>
</evidence>
<reference evidence="12 13" key="1">
    <citation type="submission" date="2015-08" db="EMBL/GenBank/DDBJ databases">
        <authorList>
            <person name="Babu N.S."/>
            <person name="Beckwith C.J."/>
            <person name="Beseler K.G."/>
            <person name="Brison A."/>
            <person name="Carone J.V."/>
            <person name="Caskin T.P."/>
            <person name="Diamond M."/>
            <person name="Durham M.E."/>
            <person name="Foxe J.M."/>
            <person name="Go M."/>
            <person name="Henderson B.A."/>
            <person name="Jones I.B."/>
            <person name="McGettigan J.A."/>
            <person name="Micheletti S.J."/>
            <person name="Nasrallah M.E."/>
            <person name="Ortiz D."/>
            <person name="Piller C.R."/>
            <person name="Privatt S.R."/>
            <person name="Schneider S.L."/>
            <person name="Sharp S."/>
            <person name="Smith T.C."/>
            <person name="Stanton J.D."/>
            <person name="Ullery H.E."/>
            <person name="Wilson R.J."/>
            <person name="Serrano M.G."/>
            <person name="Buck G."/>
            <person name="Lee V."/>
            <person name="Wang Y."/>
            <person name="Carvalho R."/>
            <person name="Voegtly L."/>
            <person name="Shi R."/>
            <person name="Duckworth R."/>
            <person name="Johnson A."/>
            <person name="Loviza R."/>
            <person name="Walstead R."/>
            <person name="Shah Z."/>
            <person name="Kiflezghi M."/>
            <person name="Wade K."/>
            <person name="Ball S.L."/>
            <person name="Bradley K.W."/>
            <person name="Asai D.J."/>
            <person name="Bowman C.A."/>
            <person name="Russell D.A."/>
            <person name="Pope W.H."/>
            <person name="Jacobs-Sera D."/>
            <person name="Hendrix R.W."/>
            <person name="Hatfull G.F."/>
        </authorList>
    </citation>
    <scope>NUCLEOTIDE SEQUENCE [LARGE SCALE GENOMIC DNA]</scope>
    <source>
        <strain evidence="12 13">DSM 27710</strain>
    </source>
</reference>
<dbReference type="Gene3D" id="2.40.170.20">
    <property type="entry name" value="TonB-dependent receptor, beta-barrel domain"/>
    <property type="match status" value="1"/>
</dbReference>
<dbReference type="GO" id="GO:0015344">
    <property type="term" value="F:siderophore uptake transmembrane transporter activity"/>
    <property type="evidence" value="ECO:0007669"/>
    <property type="project" value="TreeGrafter"/>
</dbReference>
<evidence type="ECO:0000256" key="1">
    <source>
        <dbReference type="ARBA" id="ARBA00004167"/>
    </source>
</evidence>
<dbReference type="SUPFAM" id="SSF49464">
    <property type="entry name" value="Carboxypeptidase regulatory domain-like"/>
    <property type="match status" value="1"/>
</dbReference>
<evidence type="ECO:0000256" key="6">
    <source>
        <dbReference type="ARBA" id="ARBA00022729"/>
    </source>
</evidence>
<feature type="signal peptide" evidence="10">
    <location>
        <begin position="1"/>
        <end position="25"/>
    </location>
</feature>
<evidence type="ECO:0000256" key="2">
    <source>
        <dbReference type="ARBA" id="ARBA00004571"/>
    </source>
</evidence>
<dbReference type="Proteomes" id="UP000055590">
    <property type="component" value="Chromosome"/>
</dbReference>
<keyword evidence="3" id="KW-0813">Transport</keyword>
<dbReference type="SUPFAM" id="SSF74653">
    <property type="entry name" value="TolA/TonB C-terminal domain"/>
    <property type="match status" value="1"/>
</dbReference>
<dbReference type="OrthoDB" id="607931at2"/>
<evidence type="ECO:0000256" key="7">
    <source>
        <dbReference type="ARBA" id="ARBA00022989"/>
    </source>
</evidence>
<sequence length="844" mass="92064">MALIAKVLLPLSLLLAPGIAAPADAAPDAGLVAASSEPPADAVDADGTVDAGTGLTPGEPELVPPVPIGSLHVPLPLGSPPPTETVTVQVLLRIDATGTVLNVDLVEGAGEPWDQAVLNAAAGFRFEPARWGGTPIPVEIPFVQRFEPPPPPEEEDQELPAVLEGSILEKGTRKPVPHAEVIVEQEGRTLRAESGNDGTFSLRAPAGPCRVEVAVPGYNRFVVRERLSEGERVAVRYLVERRSYDPYETIVIGKAERAEVSRTTLRDRELTRVPGTFGDPFRVVGAMPGVGQVFSLLSYPIVRGSNPGTTGILLDGVRVPQLYHYLAGPGVIHPSFIDRVDFYPGSFPVEYGGYTGGIVDGITRRARPDERIVDAGFDLTNTSVLLRQPTFGDTTATVAGRYGYPGLLLSAFSQDSYASYWDYQTRLDGAAGRGKWTAFAFGSYDEAGNVMDGVKQANLRSQFHRLDLRFRQGDDDTYGSYAISFGIDDLLAGKNAGSIRTLSAEPRIRWQFAAAEGFAVRFGLDGAFRQTELPTLSPDQQGSALDRIDPSIASVGGLVETPWRLTDSLSVIPGARVDLYDTKSASKASFDPRLLWRWRVGEWPDEATMTLKGGVGYYHQPPRFFIPIPGLDELALDLGLPASVQSSLGTEVELATGYLFDVTTYFNWMDPIVLEPNFDSSQTTPEGDPTNGLDNLLTNRKGRSYGVELMLRKMDRGNLFGWIAYTLSRSERLSSRGWEAFDFDRPHMLHVVAGLRLPRNWELGGRMQLQSGRPVRAGDGSLTGRTDPFTRFDIRIDKRAVYNSWMLDFYIDVINVAISPEAVDESSEGKIRYMLPTVGFRAVL</sequence>
<dbReference type="Pfam" id="PF07715">
    <property type="entry name" value="Plug"/>
    <property type="match status" value="1"/>
</dbReference>
<protein>
    <submittedName>
        <fullName evidence="12">TonB family protein / TonB-dependent receptor</fullName>
    </submittedName>
</protein>
<evidence type="ECO:0000313" key="12">
    <source>
        <dbReference type="EMBL" id="AKU93306.1"/>
    </source>
</evidence>
<keyword evidence="9" id="KW-0998">Cell outer membrane</keyword>
<dbReference type="Gene3D" id="2.60.40.1120">
    <property type="entry name" value="Carboxypeptidase-like, regulatory domain"/>
    <property type="match status" value="1"/>
</dbReference>
<dbReference type="AlphaFoldDB" id="A0A0K1PIT7"/>
<evidence type="ECO:0000256" key="5">
    <source>
        <dbReference type="ARBA" id="ARBA00022692"/>
    </source>
</evidence>
<keyword evidence="6 10" id="KW-0732">Signal</keyword>
<dbReference type="Gene3D" id="3.30.1150.10">
    <property type="match status" value="1"/>
</dbReference>
<evidence type="ECO:0000256" key="3">
    <source>
        <dbReference type="ARBA" id="ARBA00022448"/>
    </source>
</evidence>
<keyword evidence="8" id="KW-0472">Membrane</keyword>
<feature type="domain" description="TonB-dependent receptor plug" evidence="11">
    <location>
        <begin position="286"/>
        <end position="357"/>
    </location>
</feature>
<dbReference type="InterPro" id="IPR039426">
    <property type="entry name" value="TonB-dep_rcpt-like"/>
</dbReference>
<dbReference type="InterPro" id="IPR006260">
    <property type="entry name" value="TonB/TolA_C"/>
</dbReference>
<comment type="subcellular location">
    <subcellularLocation>
        <location evidence="2">Cell outer membrane</location>
        <topology evidence="2">Multi-pass membrane protein</topology>
    </subcellularLocation>
    <subcellularLocation>
        <location evidence="1">Membrane</location>
        <topology evidence="1">Single-pass membrane protein</topology>
    </subcellularLocation>
</comment>
<dbReference type="PANTHER" id="PTHR30069">
    <property type="entry name" value="TONB-DEPENDENT OUTER MEMBRANE RECEPTOR"/>
    <property type="match status" value="1"/>
</dbReference>
<dbReference type="GO" id="GO:0009279">
    <property type="term" value="C:cell outer membrane"/>
    <property type="evidence" value="ECO:0007669"/>
    <property type="project" value="UniProtKB-SubCell"/>
</dbReference>
<evidence type="ECO:0000256" key="9">
    <source>
        <dbReference type="ARBA" id="ARBA00023237"/>
    </source>
</evidence>
<keyword evidence="13" id="KW-1185">Reference proteome</keyword>
<keyword evidence="12" id="KW-0675">Receptor</keyword>
<evidence type="ECO:0000313" key="13">
    <source>
        <dbReference type="Proteomes" id="UP000055590"/>
    </source>
</evidence>
<evidence type="ECO:0000259" key="11">
    <source>
        <dbReference type="Pfam" id="PF07715"/>
    </source>
</evidence>
<dbReference type="NCBIfam" id="TIGR01352">
    <property type="entry name" value="tonB_Cterm"/>
    <property type="match status" value="1"/>
</dbReference>